<dbReference type="Gene3D" id="1.10.287.130">
    <property type="match status" value="1"/>
</dbReference>
<feature type="modified residue" description="4-aspartylphosphate" evidence="6">
    <location>
        <position position="633"/>
    </location>
</feature>
<dbReference type="PRINTS" id="PR00344">
    <property type="entry name" value="BCTRLSENSOR"/>
</dbReference>
<evidence type="ECO:0000259" key="9">
    <source>
        <dbReference type="PROSITE" id="PS50110"/>
    </source>
</evidence>
<dbReference type="InterPro" id="IPR004358">
    <property type="entry name" value="Sig_transdc_His_kin-like_C"/>
</dbReference>
<dbReference type="CDD" id="cd00082">
    <property type="entry name" value="HisKA"/>
    <property type="match status" value="1"/>
</dbReference>
<keyword evidence="4" id="KW-0808">Transferase</keyword>
<comment type="catalytic activity">
    <reaction evidence="1">
        <text>ATP + protein L-histidine = ADP + protein N-phospho-L-histidine.</text>
        <dbReference type="EC" id="2.7.13.3"/>
    </reaction>
</comment>
<name>A0ABY4C9E6_9BACT</name>
<proteinExistence type="predicted"/>
<keyword evidence="11" id="KW-1185">Reference proteome</keyword>
<reference evidence="10" key="1">
    <citation type="submission" date="2022-03" db="EMBL/GenBank/DDBJ databases">
        <title>Genome Identification and Characterization of new species Bdellovibrio reynosense LBG001 sp. nov. from a Mexico soil sample.</title>
        <authorList>
            <person name="Camilli A."/>
            <person name="Ajao Y."/>
            <person name="Guo X."/>
        </authorList>
    </citation>
    <scope>NUCLEOTIDE SEQUENCE</scope>
    <source>
        <strain evidence="10">LBG001</strain>
    </source>
</reference>
<evidence type="ECO:0000256" key="6">
    <source>
        <dbReference type="PROSITE-ProRule" id="PRU00169"/>
    </source>
</evidence>
<feature type="transmembrane region" description="Helical" evidence="7">
    <location>
        <begin position="115"/>
        <end position="135"/>
    </location>
</feature>
<dbReference type="PROSITE" id="PS50109">
    <property type="entry name" value="HIS_KIN"/>
    <property type="match status" value="1"/>
</dbReference>
<dbReference type="PANTHER" id="PTHR43047:SF72">
    <property type="entry name" value="OSMOSENSING HISTIDINE PROTEIN KINASE SLN1"/>
    <property type="match status" value="1"/>
</dbReference>
<dbReference type="PROSITE" id="PS50110">
    <property type="entry name" value="RESPONSE_REGULATORY"/>
    <property type="match status" value="1"/>
</dbReference>
<dbReference type="InterPro" id="IPR003661">
    <property type="entry name" value="HisK_dim/P_dom"/>
</dbReference>
<keyword evidence="7" id="KW-1133">Transmembrane helix</keyword>
<dbReference type="Proteomes" id="UP000830116">
    <property type="component" value="Chromosome"/>
</dbReference>
<evidence type="ECO:0000313" key="11">
    <source>
        <dbReference type="Proteomes" id="UP000830116"/>
    </source>
</evidence>
<protein>
    <recommendedName>
        <fullName evidence="2">histidine kinase</fullName>
        <ecNumber evidence="2">2.7.13.3</ecNumber>
    </recommendedName>
</protein>
<evidence type="ECO:0000256" key="1">
    <source>
        <dbReference type="ARBA" id="ARBA00000085"/>
    </source>
</evidence>
<dbReference type="InterPro" id="IPR001789">
    <property type="entry name" value="Sig_transdc_resp-reg_receiver"/>
</dbReference>
<evidence type="ECO:0000256" key="7">
    <source>
        <dbReference type="SAM" id="Phobius"/>
    </source>
</evidence>
<evidence type="ECO:0000313" key="10">
    <source>
        <dbReference type="EMBL" id="UOF00286.1"/>
    </source>
</evidence>
<dbReference type="EMBL" id="CP093442">
    <property type="protein sequence ID" value="UOF00286.1"/>
    <property type="molecule type" value="Genomic_DNA"/>
</dbReference>
<feature type="domain" description="Histidine kinase" evidence="8">
    <location>
        <begin position="328"/>
        <end position="551"/>
    </location>
</feature>
<keyword evidence="7" id="KW-0472">Membrane</keyword>
<dbReference type="SUPFAM" id="SSF55874">
    <property type="entry name" value="ATPase domain of HSP90 chaperone/DNA topoisomerase II/histidine kinase"/>
    <property type="match status" value="1"/>
</dbReference>
<feature type="domain" description="Response regulatory" evidence="9">
    <location>
        <begin position="584"/>
        <end position="698"/>
    </location>
</feature>
<dbReference type="SUPFAM" id="SSF55785">
    <property type="entry name" value="PYP-like sensor domain (PAS domain)"/>
    <property type="match status" value="1"/>
</dbReference>
<dbReference type="SUPFAM" id="SSF47384">
    <property type="entry name" value="Homodimeric domain of signal transducing histidine kinase"/>
    <property type="match status" value="1"/>
</dbReference>
<evidence type="ECO:0000256" key="2">
    <source>
        <dbReference type="ARBA" id="ARBA00012438"/>
    </source>
</evidence>
<feature type="transmembrane region" description="Helical" evidence="7">
    <location>
        <begin position="142"/>
        <end position="159"/>
    </location>
</feature>
<organism evidence="10 11">
    <name type="scientific">Bdellovibrio reynosensis</name>
    <dbReference type="NCBI Taxonomy" id="2835041"/>
    <lineage>
        <taxon>Bacteria</taxon>
        <taxon>Pseudomonadati</taxon>
        <taxon>Bdellovibrionota</taxon>
        <taxon>Bdellovibrionia</taxon>
        <taxon>Bdellovibrionales</taxon>
        <taxon>Pseudobdellovibrionaceae</taxon>
        <taxon>Bdellovibrio</taxon>
    </lineage>
</organism>
<evidence type="ECO:0000256" key="4">
    <source>
        <dbReference type="ARBA" id="ARBA00022679"/>
    </source>
</evidence>
<keyword evidence="5" id="KW-0418">Kinase</keyword>
<evidence type="ECO:0000256" key="5">
    <source>
        <dbReference type="ARBA" id="ARBA00022777"/>
    </source>
</evidence>
<dbReference type="SUPFAM" id="SSF52172">
    <property type="entry name" value="CheY-like"/>
    <property type="match status" value="1"/>
</dbReference>
<dbReference type="InterPro" id="IPR003594">
    <property type="entry name" value="HATPase_dom"/>
</dbReference>
<dbReference type="Pfam" id="PF00512">
    <property type="entry name" value="HisKA"/>
    <property type="match status" value="1"/>
</dbReference>
<accession>A0ABY4C9E6</accession>
<feature type="transmembrane region" description="Helical" evidence="7">
    <location>
        <begin position="21"/>
        <end position="41"/>
    </location>
</feature>
<dbReference type="InterPro" id="IPR036097">
    <property type="entry name" value="HisK_dim/P_sf"/>
</dbReference>
<dbReference type="Pfam" id="PF02518">
    <property type="entry name" value="HATPase_c"/>
    <property type="match status" value="1"/>
</dbReference>
<keyword evidence="3 6" id="KW-0597">Phosphoprotein</keyword>
<evidence type="ECO:0000256" key="3">
    <source>
        <dbReference type="ARBA" id="ARBA00022553"/>
    </source>
</evidence>
<dbReference type="Pfam" id="PF00072">
    <property type="entry name" value="Response_reg"/>
    <property type="match status" value="1"/>
</dbReference>
<dbReference type="SMART" id="SM00448">
    <property type="entry name" value="REC"/>
    <property type="match status" value="1"/>
</dbReference>
<dbReference type="SMART" id="SM00388">
    <property type="entry name" value="HisKA"/>
    <property type="match status" value="1"/>
</dbReference>
<dbReference type="InterPro" id="IPR036890">
    <property type="entry name" value="HATPase_C_sf"/>
</dbReference>
<dbReference type="EC" id="2.7.13.3" evidence="2"/>
<dbReference type="Gene3D" id="3.30.565.10">
    <property type="entry name" value="Histidine kinase-like ATPase, C-terminal domain"/>
    <property type="match status" value="1"/>
</dbReference>
<dbReference type="InterPro" id="IPR011006">
    <property type="entry name" value="CheY-like_superfamily"/>
</dbReference>
<dbReference type="InterPro" id="IPR035965">
    <property type="entry name" value="PAS-like_dom_sf"/>
</dbReference>
<dbReference type="CDD" id="cd16922">
    <property type="entry name" value="HATPase_EvgS-ArcB-TorS-like"/>
    <property type="match status" value="1"/>
</dbReference>
<feature type="transmembrane region" description="Helical" evidence="7">
    <location>
        <begin position="87"/>
        <end position="109"/>
    </location>
</feature>
<sequence length="699" mass="78227">MANNTKLGSLELEIRKVDLLYQQNVGGLIAVLLNSFVYIYISRTSVSPLFLGIWFAILLSSVIARVVTMKRWHKTKDQIRTIAETKIWLYLMFFFLLISGFSWGALGAIVGNKPVVVQITTALVLSCMMAGALITYVSYRRAVACVILPACFGWTFGYLSSDQPHHLVLGVLVLGYASLLTFLSRNLNFSVLNSLALDVELKTSEERLRMSMESSEALTWDWDVANDEFHCQGNMNLFPGGAEQLKTLLRPAIEKQMDLDVEHIVQENDQTYHHIAIRGKPIKSKSGKVLRMAGICWDVTAKRNEDILRRERDLHEAANQAKSVFLANASHEIRTPLSAILGFTDALLRSPDLTKDDRHDVESIYRQGNYMGSLIHDLLDLSKIETNRLYVQQAPMDPVREIEDSLAVVKYLMEDKGLHLKINYNTLVPKIIQSDSVRFRQVLINLLSNAIKFTADGTIILDVACTTDTNNQATLSIKVTDSGIGMDKLTQSNLFQPFVRGEDPKVQRVQGSGLGLALSLNLMRRMGGDLKLVSSTPGQGTTFEMNLDIGPIANLELVKAEEFKRNTREKVHPEKESNFLEGKHILVVDDSEDLRNLMRRYLQREKATVEVSENGADAVEKAMANHFDVVLMDIKMPVMDGYKATASLRAKGYDKPIVALTAQASVDGEQMSYKMGFDGYLSKPVDLSLLKQILKSRAT</sequence>
<dbReference type="SMART" id="SM00387">
    <property type="entry name" value="HATPase_c"/>
    <property type="match status" value="1"/>
</dbReference>
<feature type="transmembrane region" description="Helical" evidence="7">
    <location>
        <begin position="47"/>
        <end position="67"/>
    </location>
</feature>
<gene>
    <name evidence="10" type="ORF">MNR06_11295</name>
</gene>
<dbReference type="Gene3D" id="3.30.450.20">
    <property type="entry name" value="PAS domain"/>
    <property type="match status" value="1"/>
</dbReference>
<dbReference type="CDD" id="cd17546">
    <property type="entry name" value="REC_hyHK_CKI1_RcsC-like"/>
    <property type="match status" value="1"/>
</dbReference>
<dbReference type="RefSeq" id="WP_243536091.1">
    <property type="nucleotide sequence ID" value="NZ_CP093442.1"/>
</dbReference>
<dbReference type="Gene3D" id="3.40.50.2300">
    <property type="match status" value="1"/>
</dbReference>
<evidence type="ECO:0000259" key="8">
    <source>
        <dbReference type="PROSITE" id="PS50109"/>
    </source>
</evidence>
<keyword evidence="7" id="KW-0812">Transmembrane</keyword>
<dbReference type="PANTHER" id="PTHR43047">
    <property type="entry name" value="TWO-COMPONENT HISTIDINE PROTEIN KINASE"/>
    <property type="match status" value="1"/>
</dbReference>
<dbReference type="InterPro" id="IPR005467">
    <property type="entry name" value="His_kinase_dom"/>
</dbReference>